<sequence>MVRDMTTSSGDWDWSRLVSLLPSGILDQIVAVPPPNENFSTDTLGWRWNDNMDFSISSAYDFLMSNNLHPSDAVWKRIWTLEVSQRVRVFLWVTLHQRHLTNAERFRRHLAPSAVCSICSHAIEDIDHMLRHCSMARYLWPRVVPPSMLDEFLHRPFISWLRDNIFYQHSNRVLADDWNCRFAILCWLLWKDRCDNIFNSVDSNREGLLIRGNRLLDECVRAFETRSHSQPTILAHQRWSKPPLGWVKANVDASVEIEGGKAAVGGVFRDELGYWLGGFTRNIGCCSAFLAELWAVHDCLSRAWSLSYRRLVIETDCMEVIRLLKSPSTSRVGQSLITWILNWAQKDWQLVFRYVPRSLNRLADRLAALGRLSSREGITLPVPPTDLVSLVEEESESADPALLVAHNWGSAESVVYFNINV</sequence>
<accession>A0ABR1Z997</accession>
<dbReference type="InterPro" id="IPR044730">
    <property type="entry name" value="RNase_H-like_dom_plant"/>
</dbReference>
<dbReference type="SUPFAM" id="SSF53098">
    <property type="entry name" value="Ribonuclease H-like"/>
    <property type="match status" value="1"/>
</dbReference>
<feature type="domain" description="RNase H type-1" evidence="1">
    <location>
        <begin position="250"/>
        <end position="368"/>
    </location>
</feature>
<evidence type="ECO:0000259" key="1">
    <source>
        <dbReference type="Pfam" id="PF13456"/>
    </source>
</evidence>
<dbReference type="PANTHER" id="PTHR47723:SF19">
    <property type="entry name" value="POLYNUCLEOTIDYL TRANSFERASE, RIBONUCLEASE H-LIKE SUPERFAMILY PROTEIN"/>
    <property type="match status" value="1"/>
</dbReference>
<protein>
    <submittedName>
        <fullName evidence="3">Uncharacterized protein</fullName>
    </submittedName>
</protein>
<dbReference type="InterPro" id="IPR053151">
    <property type="entry name" value="RNase_H-like"/>
</dbReference>
<dbReference type="Proteomes" id="UP001396334">
    <property type="component" value="Unassembled WGS sequence"/>
</dbReference>
<dbReference type="CDD" id="cd06222">
    <property type="entry name" value="RNase_H_like"/>
    <property type="match status" value="1"/>
</dbReference>
<dbReference type="InterPro" id="IPR036397">
    <property type="entry name" value="RNaseH_sf"/>
</dbReference>
<evidence type="ECO:0000313" key="4">
    <source>
        <dbReference type="Proteomes" id="UP001396334"/>
    </source>
</evidence>
<evidence type="ECO:0000313" key="3">
    <source>
        <dbReference type="EMBL" id="KAK8476580.1"/>
    </source>
</evidence>
<dbReference type="Pfam" id="PF13456">
    <property type="entry name" value="RVT_3"/>
    <property type="match status" value="1"/>
</dbReference>
<dbReference type="InterPro" id="IPR002156">
    <property type="entry name" value="RNaseH_domain"/>
</dbReference>
<dbReference type="Pfam" id="PF13966">
    <property type="entry name" value="zf-RVT"/>
    <property type="match status" value="1"/>
</dbReference>
<proteinExistence type="predicted"/>
<evidence type="ECO:0000259" key="2">
    <source>
        <dbReference type="Pfam" id="PF13966"/>
    </source>
</evidence>
<dbReference type="Gene3D" id="3.30.420.10">
    <property type="entry name" value="Ribonuclease H-like superfamily/Ribonuclease H"/>
    <property type="match status" value="1"/>
</dbReference>
<name>A0ABR1Z997_9ROSI</name>
<comment type="caution">
    <text evidence="3">The sequence shown here is derived from an EMBL/GenBank/DDBJ whole genome shotgun (WGS) entry which is preliminary data.</text>
</comment>
<keyword evidence="4" id="KW-1185">Reference proteome</keyword>
<dbReference type="InterPro" id="IPR026960">
    <property type="entry name" value="RVT-Znf"/>
</dbReference>
<feature type="domain" description="Reverse transcriptase zinc-binding" evidence="2">
    <location>
        <begin position="54"/>
        <end position="140"/>
    </location>
</feature>
<dbReference type="InterPro" id="IPR012337">
    <property type="entry name" value="RNaseH-like_sf"/>
</dbReference>
<dbReference type="PANTHER" id="PTHR47723">
    <property type="entry name" value="OS05G0353850 PROTEIN"/>
    <property type="match status" value="1"/>
</dbReference>
<reference evidence="3 4" key="1">
    <citation type="journal article" date="2024" name="G3 (Bethesda)">
        <title>Genome assembly of Hibiscus sabdariffa L. provides insights into metabolisms of medicinal natural products.</title>
        <authorList>
            <person name="Kim T."/>
        </authorList>
    </citation>
    <scope>NUCLEOTIDE SEQUENCE [LARGE SCALE GENOMIC DNA]</scope>
    <source>
        <strain evidence="3">TK-2024</strain>
        <tissue evidence="3">Old leaves</tissue>
    </source>
</reference>
<dbReference type="EMBL" id="JBBPBN010002157">
    <property type="protein sequence ID" value="KAK8476580.1"/>
    <property type="molecule type" value="Genomic_DNA"/>
</dbReference>
<organism evidence="3 4">
    <name type="scientific">Hibiscus sabdariffa</name>
    <name type="common">roselle</name>
    <dbReference type="NCBI Taxonomy" id="183260"/>
    <lineage>
        <taxon>Eukaryota</taxon>
        <taxon>Viridiplantae</taxon>
        <taxon>Streptophyta</taxon>
        <taxon>Embryophyta</taxon>
        <taxon>Tracheophyta</taxon>
        <taxon>Spermatophyta</taxon>
        <taxon>Magnoliopsida</taxon>
        <taxon>eudicotyledons</taxon>
        <taxon>Gunneridae</taxon>
        <taxon>Pentapetalae</taxon>
        <taxon>rosids</taxon>
        <taxon>malvids</taxon>
        <taxon>Malvales</taxon>
        <taxon>Malvaceae</taxon>
        <taxon>Malvoideae</taxon>
        <taxon>Hibiscus</taxon>
    </lineage>
</organism>
<gene>
    <name evidence="3" type="ORF">V6N11_069405</name>
</gene>